<comment type="caution">
    <text evidence="11">The sequence shown here is derived from an EMBL/GenBank/DDBJ whole genome shotgun (WGS) entry which is preliminary data.</text>
</comment>
<feature type="transmembrane region" description="Helical" evidence="8">
    <location>
        <begin position="454"/>
        <end position="473"/>
    </location>
</feature>
<dbReference type="Proteomes" id="UP000315759">
    <property type="component" value="Unassembled WGS sequence"/>
</dbReference>
<feature type="transmembrane region" description="Helical" evidence="8">
    <location>
        <begin position="425"/>
        <end position="442"/>
    </location>
</feature>
<evidence type="ECO:0000259" key="10">
    <source>
        <dbReference type="Pfam" id="PF24878"/>
    </source>
</evidence>
<organism evidence="11 12">
    <name type="scientific">Mycolicibacterium hodleri</name>
    <dbReference type="NCBI Taxonomy" id="49897"/>
    <lineage>
        <taxon>Bacteria</taxon>
        <taxon>Bacillati</taxon>
        <taxon>Actinomycetota</taxon>
        <taxon>Actinomycetes</taxon>
        <taxon>Mycobacteriales</taxon>
        <taxon>Mycobacteriaceae</taxon>
        <taxon>Mycolicibacterium</taxon>
    </lineage>
</organism>
<dbReference type="PANTHER" id="PTHR33908">
    <property type="entry name" value="MANNOSYLTRANSFERASE YKCB-RELATED"/>
    <property type="match status" value="1"/>
</dbReference>
<feature type="transmembrane region" description="Helical" evidence="8">
    <location>
        <begin position="199"/>
        <end position="216"/>
    </location>
</feature>
<evidence type="ECO:0000256" key="8">
    <source>
        <dbReference type="SAM" id="Phobius"/>
    </source>
</evidence>
<dbReference type="GO" id="GO:0016763">
    <property type="term" value="F:pentosyltransferase activity"/>
    <property type="evidence" value="ECO:0007669"/>
    <property type="project" value="TreeGrafter"/>
</dbReference>
<keyword evidence="7 8" id="KW-0472">Membrane</keyword>
<dbReference type="InterPro" id="IPR038731">
    <property type="entry name" value="RgtA/B/C-like"/>
</dbReference>
<dbReference type="Pfam" id="PF24878">
    <property type="entry name" value="YkcB_C"/>
    <property type="match status" value="1"/>
</dbReference>
<dbReference type="InterPro" id="IPR056785">
    <property type="entry name" value="YkcA/B-like_C"/>
</dbReference>
<evidence type="ECO:0000256" key="2">
    <source>
        <dbReference type="ARBA" id="ARBA00022475"/>
    </source>
</evidence>
<dbReference type="GO" id="GO:0010041">
    <property type="term" value="P:response to iron(III) ion"/>
    <property type="evidence" value="ECO:0007669"/>
    <property type="project" value="TreeGrafter"/>
</dbReference>
<feature type="transmembrane region" description="Helical" evidence="8">
    <location>
        <begin position="175"/>
        <end position="193"/>
    </location>
</feature>
<feature type="transmembrane region" description="Helical" evidence="8">
    <location>
        <begin position="401"/>
        <end position="419"/>
    </location>
</feature>
<dbReference type="EMBL" id="VIFX01000034">
    <property type="protein sequence ID" value="TQR84189.1"/>
    <property type="molecule type" value="Genomic_DNA"/>
</dbReference>
<feature type="transmembrane region" description="Helical" evidence="8">
    <location>
        <begin position="485"/>
        <end position="504"/>
    </location>
</feature>
<name>A0A544VW37_9MYCO</name>
<keyword evidence="3" id="KW-0328">Glycosyltransferase</keyword>
<evidence type="ECO:0000259" key="9">
    <source>
        <dbReference type="Pfam" id="PF13231"/>
    </source>
</evidence>
<reference evidence="11 12" key="1">
    <citation type="submission" date="2018-10" db="EMBL/GenBank/DDBJ databases">
        <title>Draft genome of Mycobacterium hodleri strain B.</title>
        <authorList>
            <person name="Amande T.J."/>
            <person name="Mcgenity T.J."/>
        </authorList>
    </citation>
    <scope>NUCLEOTIDE SEQUENCE [LARGE SCALE GENOMIC DNA]</scope>
    <source>
        <strain evidence="11 12">B</strain>
    </source>
</reference>
<dbReference type="GO" id="GO:0009103">
    <property type="term" value="P:lipopolysaccharide biosynthetic process"/>
    <property type="evidence" value="ECO:0007669"/>
    <property type="project" value="UniProtKB-ARBA"/>
</dbReference>
<dbReference type="PANTHER" id="PTHR33908:SF3">
    <property type="entry name" value="UNDECAPRENYL PHOSPHATE-ALPHA-4-AMINO-4-DEOXY-L-ARABINOSE ARABINOSYL TRANSFERASE"/>
    <property type="match status" value="1"/>
</dbReference>
<evidence type="ECO:0000256" key="6">
    <source>
        <dbReference type="ARBA" id="ARBA00022989"/>
    </source>
</evidence>
<dbReference type="Pfam" id="PF13231">
    <property type="entry name" value="PMT_2"/>
    <property type="match status" value="1"/>
</dbReference>
<sequence>MFPGDGASVWRLPRGAFRFTHLSDFGWASQAHRRSACLTVSVTTTLELPVPTSDEWPGAAPPRHRRDRIGFGILLSITAVTYLWNITVNGMGNQFYAAAAQAGSKNWEALLFGSLDAKNFITVDKPPVSQWVMGLSGQIFGFSSASMLIPEALMAVATVALLYAAVRRVGGPNAALLAGFAFALTPVAALMFRFNNPDAVMVLLMTAAVYCAVRALERASATWIALAGVALGFAFLAKMLEGIMVMPAIGLMYLIAAPTTVGRRVLHLLGALVAFLVSAGWFVVLTLLWPASSRPYIAGSTDDNFMNLVLGYNGFARVLGKGNNGFHLNPVVGAAADTPFEVNHGHHGGFGGMGANSPGLTRLFTGEFGFEIGWLLPAVLVALVLVLVSRWRAPRTDLTRAGAVVFGVWMLVDGLVLSYMKSMVHPYYCLSFVPAVCGMVALGVGEAWARRDSWLGRGGLVAMILGTGVWSWWLLGRNAEWLPALRWTILAVSVIAAVGLVVSLRPRVGRHLAVAALALGLVGAVLGTGAYSVATLGQPHTGGMPMVGPAGVQRHGGWDQDDDDAQLDAMLRATNTDFSAAVDRSSAAASLELATDTAVMAIGGFGGSDPTPTLGQFQQDVANHRIGYYVAHTADHRPGGFGGRSAHADIANWVAANFTPKTVGTVTVYDLSAPNG</sequence>
<comment type="subcellular location">
    <subcellularLocation>
        <location evidence="1">Cell membrane</location>
        <topology evidence="1">Multi-pass membrane protein</topology>
    </subcellularLocation>
</comment>
<keyword evidence="5 8" id="KW-0812">Transmembrane</keyword>
<feature type="transmembrane region" description="Helical" evidence="8">
    <location>
        <begin position="268"/>
        <end position="289"/>
    </location>
</feature>
<dbReference type="InterPro" id="IPR050297">
    <property type="entry name" value="LipidA_mod_glycosyltrf_83"/>
</dbReference>
<evidence type="ECO:0000256" key="1">
    <source>
        <dbReference type="ARBA" id="ARBA00004651"/>
    </source>
</evidence>
<feature type="transmembrane region" description="Helical" evidence="8">
    <location>
        <begin position="372"/>
        <end position="389"/>
    </location>
</feature>
<keyword evidence="6 8" id="KW-1133">Transmembrane helix</keyword>
<proteinExistence type="predicted"/>
<accession>A0A544VW37</accession>
<protein>
    <submittedName>
        <fullName evidence="11">Glycosyltransferase family 39 protein</fullName>
    </submittedName>
</protein>
<evidence type="ECO:0000313" key="11">
    <source>
        <dbReference type="EMBL" id="TQR84189.1"/>
    </source>
</evidence>
<keyword evidence="4 11" id="KW-0808">Transferase</keyword>
<feature type="domain" description="Glycosyltransferase RgtA/B/C/D-like" evidence="9">
    <location>
        <begin position="124"/>
        <end position="279"/>
    </location>
</feature>
<feature type="transmembrane region" description="Helical" evidence="8">
    <location>
        <begin position="511"/>
        <end position="534"/>
    </location>
</feature>
<feature type="transmembrane region" description="Helical" evidence="8">
    <location>
        <begin position="243"/>
        <end position="261"/>
    </location>
</feature>
<evidence type="ECO:0000256" key="7">
    <source>
        <dbReference type="ARBA" id="ARBA00023136"/>
    </source>
</evidence>
<evidence type="ECO:0000256" key="5">
    <source>
        <dbReference type="ARBA" id="ARBA00022692"/>
    </source>
</evidence>
<gene>
    <name evidence="11" type="ORF">D8S82_23460</name>
</gene>
<evidence type="ECO:0000313" key="12">
    <source>
        <dbReference type="Proteomes" id="UP000315759"/>
    </source>
</evidence>
<feature type="transmembrane region" description="Helical" evidence="8">
    <location>
        <begin position="69"/>
        <end position="86"/>
    </location>
</feature>
<keyword evidence="12" id="KW-1185">Reference proteome</keyword>
<dbReference type="AlphaFoldDB" id="A0A544VW37"/>
<feature type="transmembrane region" description="Helical" evidence="8">
    <location>
        <begin position="139"/>
        <end position="163"/>
    </location>
</feature>
<dbReference type="GO" id="GO:0005886">
    <property type="term" value="C:plasma membrane"/>
    <property type="evidence" value="ECO:0007669"/>
    <property type="project" value="UniProtKB-SubCell"/>
</dbReference>
<keyword evidence="2" id="KW-1003">Cell membrane</keyword>
<evidence type="ECO:0000256" key="4">
    <source>
        <dbReference type="ARBA" id="ARBA00022679"/>
    </source>
</evidence>
<feature type="domain" description="Putative mannosyltransferase YkcA/B-like C-terminal" evidence="10">
    <location>
        <begin position="573"/>
        <end position="657"/>
    </location>
</feature>
<feature type="transmembrane region" description="Helical" evidence="8">
    <location>
        <begin position="221"/>
        <end position="237"/>
    </location>
</feature>
<evidence type="ECO:0000256" key="3">
    <source>
        <dbReference type="ARBA" id="ARBA00022676"/>
    </source>
</evidence>